<evidence type="ECO:0000256" key="1">
    <source>
        <dbReference type="ARBA" id="ARBA00022603"/>
    </source>
</evidence>
<proteinExistence type="inferred from homology"/>
<keyword evidence="1 4" id="KW-0489">Methyltransferase</keyword>
<feature type="binding site" evidence="4">
    <location>
        <position position="272"/>
    </location>
    <ligand>
        <name>S-adenosyl-L-methionine</name>
        <dbReference type="ChEBI" id="CHEBI:59789"/>
    </ligand>
</feature>
<feature type="domain" description="Methyltransferase" evidence="7">
    <location>
        <begin position="244"/>
        <end position="304"/>
    </location>
</feature>
<dbReference type="PANTHER" id="PTHR11061:SF30">
    <property type="entry name" value="TRNA (URACIL(54)-C(5))-METHYLTRANSFERASE"/>
    <property type="match status" value="1"/>
</dbReference>
<dbReference type="Gene3D" id="2.40.50.1070">
    <property type="match status" value="1"/>
</dbReference>
<feature type="region of interest" description="Disordered" evidence="6">
    <location>
        <begin position="33"/>
        <end position="67"/>
    </location>
</feature>
<dbReference type="GO" id="GO:0032259">
    <property type="term" value="P:methylation"/>
    <property type="evidence" value="ECO:0007669"/>
    <property type="project" value="UniProtKB-KW"/>
</dbReference>
<dbReference type="Pfam" id="PF05958">
    <property type="entry name" value="tRNA_U5-meth_tr"/>
    <property type="match status" value="1"/>
</dbReference>
<sequence>MVRAPGLWAYRNKMEFSFGTRIWRADKPYVDKGDGGGGDAADHGNGGAPGPPVSGPPPPRKVYPPGGNDGFVLGLHAPGRYDKLVPVDRCLIQPDAANEVLAFLRTRCEELLLEPFDVKTGTGYLRAVGLRTATDAAGVVQVSVNLITADDEVPGRLVPLAAELGARFPAVTSVVHNIQASSSDRGGGGRRGAPEVVLYGRRTIVQAVRGLTFEMSANSFFQTSAGSAALLYDRIVEAADLGPADTVVDLFTGTGTIGLALAASAGRVVGVELVADAVADARRNAERNGVTNAAFYVGDLTALKGGMALADVVDWEGAPPPLVTRRAAGGGGGSAGGGGGGGGDDDAPAAADGGDAAAAKADVQMDVVVVDPPRAGLHPKLVRWLARCGARRVVYVSCNAATQVRDVALLQSHEPRWQLTSLTPVDMFPHTPHVETVGVLELVGESAAVEG</sequence>
<dbReference type="Proteomes" id="UP000218209">
    <property type="component" value="Unassembled WGS sequence"/>
</dbReference>
<dbReference type="PANTHER" id="PTHR11061">
    <property type="entry name" value="RNA M5U METHYLTRANSFERASE"/>
    <property type="match status" value="1"/>
</dbReference>
<dbReference type="InterPro" id="IPR025714">
    <property type="entry name" value="Methyltranfer_dom"/>
</dbReference>
<feature type="compositionally biased region" description="Pro residues" evidence="6">
    <location>
        <begin position="49"/>
        <end position="62"/>
    </location>
</feature>
<feature type="compositionally biased region" description="Gly residues" evidence="6">
    <location>
        <begin position="328"/>
        <end position="342"/>
    </location>
</feature>
<dbReference type="EMBL" id="KV918916">
    <property type="protein sequence ID" value="OSX75173.1"/>
    <property type="molecule type" value="Genomic_DNA"/>
</dbReference>
<dbReference type="PROSITE" id="PS01230">
    <property type="entry name" value="TRMA_1"/>
    <property type="match status" value="1"/>
</dbReference>
<accession>A0A1X6P3H5</accession>
<dbReference type="PROSITE" id="PS51687">
    <property type="entry name" value="SAM_MT_RNA_M5U"/>
    <property type="match status" value="1"/>
</dbReference>
<dbReference type="CDD" id="cd02440">
    <property type="entry name" value="AdoMet_MTases"/>
    <property type="match status" value="1"/>
</dbReference>
<dbReference type="InterPro" id="IPR029063">
    <property type="entry name" value="SAM-dependent_MTases_sf"/>
</dbReference>
<feature type="binding site" evidence="4">
    <location>
        <position position="222"/>
    </location>
    <ligand>
        <name>S-adenosyl-L-methionine</name>
        <dbReference type="ChEBI" id="CHEBI:59789"/>
    </ligand>
</feature>
<evidence type="ECO:0000256" key="5">
    <source>
        <dbReference type="PROSITE-ProRule" id="PRU10015"/>
    </source>
</evidence>
<comment type="similarity">
    <text evidence="4">Belongs to the class I-like SAM-binding methyltransferase superfamily. RNA M5U methyltransferase family.</text>
</comment>
<dbReference type="GO" id="GO:0009451">
    <property type="term" value="P:RNA modification"/>
    <property type="evidence" value="ECO:0007669"/>
    <property type="project" value="UniProtKB-ARBA"/>
</dbReference>
<dbReference type="PROSITE" id="PS01231">
    <property type="entry name" value="TRMA_2"/>
    <property type="match status" value="1"/>
</dbReference>
<evidence type="ECO:0000313" key="8">
    <source>
        <dbReference type="EMBL" id="OSX75173.1"/>
    </source>
</evidence>
<dbReference type="SUPFAM" id="SSF53335">
    <property type="entry name" value="S-adenosyl-L-methionine-dependent methyltransferases"/>
    <property type="match status" value="1"/>
</dbReference>
<evidence type="ECO:0000256" key="2">
    <source>
        <dbReference type="ARBA" id="ARBA00022679"/>
    </source>
</evidence>
<keyword evidence="9" id="KW-1185">Reference proteome</keyword>
<name>A0A1X6P3H5_PORUM</name>
<evidence type="ECO:0000256" key="3">
    <source>
        <dbReference type="ARBA" id="ARBA00022691"/>
    </source>
</evidence>
<feature type="active site" evidence="5">
    <location>
        <position position="398"/>
    </location>
</feature>
<dbReference type="InterPro" id="IPR030390">
    <property type="entry name" value="MeTrfase_TrmA_AS"/>
</dbReference>
<dbReference type="OrthoDB" id="10250660at2759"/>
<feature type="region of interest" description="Disordered" evidence="6">
    <location>
        <begin position="321"/>
        <end position="355"/>
    </location>
</feature>
<gene>
    <name evidence="8" type="ORF">BU14_0251s0013</name>
</gene>
<feature type="binding site" evidence="4">
    <location>
        <position position="371"/>
    </location>
    <ligand>
        <name>S-adenosyl-L-methionine</name>
        <dbReference type="ChEBI" id="CHEBI:59789"/>
    </ligand>
</feature>
<reference evidence="8 9" key="1">
    <citation type="submission" date="2017-03" db="EMBL/GenBank/DDBJ databases">
        <title>WGS assembly of Porphyra umbilicalis.</title>
        <authorList>
            <person name="Brawley S.H."/>
            <person name="Blouin N.A."/>
            <person name="Ficko-Blean E."/>
            <person name="Wheeler G.L."/>
            <person name="Lohr M."/>
            <person name="Goodson H.V."/>
            <person name="Jenkins J.W."/>
            <person name="Blaby-Haas C.E."/>
            <person name="Helliwell K.E."/>
            <person name="Chan C."/>
            <person name="Marriage T."/>
            <person name="Bhattacharya D."/>
            <person name="Klein A.S."/>
            <person name="Badis Y."/>
            <person name="Brodie J."/>
            <person name="Cao Y."/>
            <person name="Collen J."/>
            <person name="Dittami S.M."/>
            <person name="Gachon C.M."/>
            <person name="Green B.R."/>
            <person name="Karpowicz S."/>
            <person name="Kim J.W."/>
            <person name="Kudahl U."/>
            <person name="Lin S."/>
            <person name="Michel G."/>
            <person name="Mittag M."/>
            <person name="Olson B.J."/>
            <person name="Pangilinan J."/>
            <person name="Peng Y."/>
            <person name="Qiu H."/>
            <person name="Shu S."/>
            <person name="Singer J.T."/>
            <person name="Smith A.G."/>
            <person name="Sprecher B.N."/>
            <person name="Wagner V."/>
            <person name="Wang W."/>
            <person name="Wang Z.-Y."/>
            <person name="Yan J."/>
            <person name="Yarish C."/>
            <person name="Zoeuner-Riek S."/>
            <person name="Zhuang Y."/>
            <person name="Zou Y."/>
            <person name="Lindquist E.A."/>
            <person name="Grimwood J."/>
            <person name="Barry K."/>
            <person name="Rokhsar D.S."/>
            <person name="Schmutz J."/>
            <person name="Stiller J.W."/>
            <person name="Grossman A.R."/>
            <person name="Prochnik S.E."/>
        </authorList>
    </citation>
    <scope>NUCLEOTIDE SEQUENCE [LARGE SCALE GENOMIC DNA]</scope>
    <source>
        <strain evidence="8">4086291</strain>
    </source>
</reference>
<evidence type="ECO:0000256" key="4">
    <source>
        <dbReference type="PROSITE-ProRule" id="PRU01024"/>
    </source>
</evidence>
<dbReference type="GO" id="GO:0008173">
    <property type="term" value="F:RNA methyltransferase activity"/>
    <property type="evidence" value="ECO:0007669"/>
    <property type="project" value="InterPro"/>
</dbReference>
<dbReference type="InterPro" id="IPR030391">
    <property type="entry name" value="MeTrfase_TrmA_CS"/>
</dbReference>
<protein>
    <recommendedName>
        <fullName evidence="7">Methyltransferase domain-containing protein</fullName>
    </recommendedName>
</protein>
<evidence type="ECO:0000259" key="7">
    <source>
        <dbReference type="Pfam" id="PF13847"/>
    </source>
</evidence>
<dbReference type="GO" id="GO:0006396">
    <property type="term" value="P:RNA processing"/>
    <property type="evidence" value="ECO:0007669"/>
    <property type="project" value="InterPro"/>
</dbReference>
<evidence type="ECO:0000256" key="6">
    <source>
        <dbReference type="SAM" id="MobiDB-lite"/>
    </source>
</evidence>
<feature type="compositionally biased region" description="Gly residues" evidence="6">
    <location>
        <begin position="35"/>
        <end position="48"/>
    </location>
</feature>
<keyword evidence="3 4" id="KW-0949">S-adenosyl-L-methionine</keyword>
<dbReference type="Gene3D" id="3.40.50.150">
    <property type="entry name" value="Vaccinia Virus protein VP39"/>
    <property type="match status" value="2"/>
</dbReference>
<feature type="active site" description="Nucleophile" evidence="4">
    <location>
        <position position="398"/>
    </location>
</feature>
<dbReference type="AlphaFoldDB" id="A0A1X6P3H5"/>
<dbReference type="Pfam" id="PF13847">
    <property type="entry name" value="Methyltransf_31"/>
    <property type="match status" value="1"/>
</dbReference>
<organism evidence="8 9">
    <name type="scientific">Porphyra umbilicalis</name>
    <name type="common">Purple laver</name>
    <name type="synonym">Red alga</name>
    <dbReference type="NCBI Taxonomy" id="2786"/>
    <lineage>
        <taxon>Eukaryota</taxon>
        <taxon>Rhodophyta</taxon>
        <taxon>Bangiophyceae</taxon>
        <taxon>Bangiales</taxon>
        <taxon>Bangiaceae</taxon>
        <taxon>Porphyra</taxon>
    </lineage>
</organism>
<evidence type="ECO:0000313" key="9">
    <source>
        <dbReference type="Proteomes" id="UP000218209"/>
    </source>
</evidence>
<dbReference type="InterPro" id="IPR010280">
    <property type="entry name" value="U5_MeTrfase_fam"/>
</dbReference>
<feature type="binding site" evidence="4">
    <location>
        <position position="251"/>
    </location>
    <ligand>
        <name>S-adenosyl-L-methionine</name>
        <dbReference type="ChEBI" id="CHEBI:59789"/>
    </ligand>
</feature>
<dbReference type="GO" id="GO:0008757">
    <property type="term" value="F:S-adenosylmethionine-dependent methyltransferase activity"/>
    <property type="evidence" value="ECO:0007669"/>
    <property type="project" value="UniProtKB-ARBA"/>
</dbReference>
<keyword evidence="2 4" id="KW-0808">Transferase</keyword>